<gene>
    <name evidence="2" type="ORF">CTDIVETGP_2675</name>
</gene>
<feature type="transmembrane region" description="Helical" evidence="1">
    <location>
        <begin position="12"/>
        <end position="41"/>
    </location>
</feature>
<evidence type="ECO:0000313" key="2">
    <source>
        <dbReference type="EMBL" id="CDL92605.1"/>
    </source>
</evidence>
<sequence length="54" mass="6005">MLFYSHNNSNDYGFGILGISIELFVGLFQYVIVIISSVVAVSIHQTKNALKNND</sequence>
<protein>
    <submittedName>
        <fullName evidence="2">Uncharacterized protein</fullName>
    </submittedName>
</protein>
<reference evidence="2 3" key="1">
    <citation type="journal article" date="2015" name="Genome Announc.">
        <title>Draft Genome Sequence of Clostridium tyrobutyricum Strain DIVETGP, Isolated from Cow's Milk for Grana Padano Production.</title>
        <authorList>
            <person name="Soggiu A."/>
            <person name="Piras C."/>
            <person name="Gaiarsa S."/>
            <person name="Sassera D."/>
            <person name="Roncada P."/>
            <person name="Bendixen E."/>
            <person name="Brasca M."/>
            <person name="Bonizzi L."/>
        </authorList>
    </citation>
    <scope>NUCLEOTIDE SEQUENCE [LARGE SCALE GENOMIC DNA]</scope>
    <source>
        <strain evidence="2 3">DIVETGP</strain>
    </source>
</reference>
<evidence type="ECO:0000313" key="3">
    <source>
        <dbReference type="Proteomes" id="UP000019482"/>
    </source>
</evidence>
<dbReference type="EMBL" id="CBXI010000043">
    <property type="protein sequence ID" value="CDL92605.1"/>
    <property type="molecule type" value="Genomic_DNA"/>
</dbReference>
<keyword evidence="1" id="KW-1133">Transmembrane helix</keyword>
<dbReference type="AlphaFoldDB" id="W6N888"/>
<name>W6N888_CLOTY</name>
<keyword evidence="1" id="KW-0472">Membrane</keyword>
<keyword evidence="1" id="KW-0812">Transmembrane</keyword>
<accession>W6N888</accession>
<comment type="caution">
    <text evidence="2">The sequence shown here is derived from an EMBL/GenBank/DDBJ whole genome shotgun (WGS) entry which is preliminary data.</text>
</comment>
<dbReference type="Proteomes" id="UP000019482">
    <property type="component" value="Unassembled WGS sequence"/>
</dbReference>
<proteinExistence type="predicted"/>
<keyword evidence="3" id="KW-1185">Reference proteome</keyword>
<organism evidence="2 3">
    <name type="scientific">Clostridium tyrobutyricum DIVETGP</name>
    <dbReference type="NCBI Taxonomy" id="1408889"/>
    <lineage>
        <taxon>Bacteria</taxon>
        <taxon>Bacillati</taxon>
        <taxon>Bacillota</taxon>
        <taxon>Clostridia</taxon>
        <taxon>Eubacteriales</taxon>
        <taxon>Clostridiaceae</taxon>
        <taxon>Clostridium</taxon>
    </lineage>
</organism>
<evidence type="ECO:0000256" key="1">
    <source>
        <dbReference type="SAM" id="Phobius"/>
    </source>
</evidence>